<sequence length="174" mass="20493">MKTIKRLLQNEILIWWFLPMLLFTSCSGYVPDFSGFGDTSVGGFGFEECVPIACEIEDVTNSGTWFISSFIHLNIDETKNFEAYHFIINWLFISAFNPKVEHDNFLGNWNIDWERGKEEYFLDDLYVIITFNFDNEFKDLNGVWDFSSYSENKIELYLVNKETGDIDYLTFNKI</sequence>
<dbReference type="EMBL" id="CP134536">
    <property type="protein sequence ID" value="WNH11322.1"/>
    <property type="molecule type" value="Genomic_DNA"/>
</dbReference>
<dbReference type="RefSeq" id="WP_415861298.1">
    <property type="nucleotide sequence ID" value="NZ_CP134536.1"/>
</dbReference>
<evidence type="ECO:0000313" key="2">
    <source>
        <dbReference type="Proteomes" id="UP001303407"/>
    </source>
</evidence>
<proteinExistence type="predicted"/>
<dbReference type="Proteomes" id="UP001303407">
    <property type="component" value="Chromosome"/>
</dbReference>
<protein>
    <recommendedName>
        <fullName evidence="3">Lipoprotein</fullName>
    </recommendedName>
</protein>
<evidence type="ECO:0000313" key="1">
    <source>
        <dbReference type="EMBL" id="WNH11322.1"/>
    </source>
</evidence>
<name>A0ABY9XZC0_9FLAO</name>
<reference evidence="1 2" key="1">
    <citation type="submission" date="2023-09" db="EMBL/GenBank/DDBJ databases">
        <title>Thalassobella suaedae gen. nov., sp. nov., a marine bacterium of the family Flavobacteriaceae isolated from a halophyte Suaeda japonica.</title>
        <authorList>
            <person name="Lee S.Y."/>
            <person name="Hwang C.Y."/>
        </authorList>
    </citation>
    <scope>NUCLEOTIDE SEQUENCE [LARGE SCALE GENOMIC DNA]</scope>
    <source>
        <strain evidence="1 2">HL-DH10</strain>
    </source>
</reference>
<dbReference type="PROSITE" id="PS51257">
    <property type="entry name" value="PROKAR_LIPOPROTEIN"/>
    <property type="match status" value="1"/>
</dbReference>
<evidence type="ECO:0008006" key="3">
    <source>
        <dbReference type="Google" id="ProtNLM"/>
    </source>
</evidence>
<gene>
    <name evidence="1" type="ORF">RHP49_10410</name>
</gene>
<organism evidence="1 2">
    <name type="scientific">Thalassobellus suaedae</name>
    <dbReference type="NCBI Taxonomy" id="3074124"/>
    <lineage>
        <taxon>Bacteria</taxon>
        <taxon>Pseudomonadati</taxon>
        <taxon>Bacteroidota</taxon>
        <taxon>Flavobacteriia</taxon>
        <taxon>Flavobacteriales</taxon>
        <taxon>Flavobacteriaceae</taxon>
        <taxon>Thalassobellus</taxon>
    </lineage>
</organism>
<keyword evidence="2" id="KW-1185">Reference proteome</keyword>
<accession>A0ABY9XZC0</accession>